<organism evidence="2">
    <name type="scientific">Lepeophtheirus salmonis</name>
    <name type="common">Salmon louse</name>
    <name type="synonym">Caligus salmonis</name>
    <dbReference type="NCBI Taxonomy" id="72036"/>
    <lineage>
        <taxon>Eukaryota</taxon>
        <taxon>Metazoa</taxon>
        <taxon>Ecdysozoa</taxon>
        <taxon>Arthropoda</taxon>
        <taxon>Crustacea</taxon>
        <taxon>Multicrustacea</taxon>
        <taxon>Hexanauplia</taxon>
        <taxon>Copepoda</taxon>
        <taxon>Siphonostomatoida</taxon>
        <taxon>Caligidae</taxon>
        <taxon>Lepeophtheirus</taxon>
    </lineage>
</organism>
<dbReference type="EMBL" id="HACA01024304">
    <property type="protein sequence ID" value="CDW41665.1"/>
    <property type="molecule type" value="Transcribed_RNA"/>
</dbReference>
<keyword evidence="1" id="KW-1133">Transmembrane helix</keyword>
<accession>A0A0K2UUB6</accession>
<evidence type="ECO:0000256" key="1">
    <source>
        <dbReference type="SAM" id="Phobius"/>
    </source>
</evidence>
<proteinExistence type="predicted"/>
<evidence type="ECO:0000313" key="2">
    <source>
        <dbReference type="EMBL" id="CDW41665.1"/>
    </source>
</evidence>
<sequence>MNNSLMYTILNQGSVNLINFCAFESFFCFCQFSLYLH</sequence>
<feature type="transmembrane region" description="Helical" evidence="1">
    <location>
        <begin position="15"/>
        <end position="36"/>
    </location>
</feature>
<dbReference type="AlphaFoldDB" id="A0A0K2UUB6"/>
<keyword evidence="1" id="KW-0812">Transmembrane</keyword>
<protein>
    <submittedName>
        <fullName evidence="2">Uncharacterized protein</fullName>
    </submittedName>
</protein>
<keyword evidence="1" id="KW-0472">Membrane</keyword>
<name>A0A0K2UUB6_LEPSM</name>
<reference evidence="2" key="1">
    <citation type="submission" date="2014-05" db="EMBL/GenBank/DDBJ databases">
        <authorList>
            <person name="Chronopoulou M."/>
        </authorList>
    </citation>
    <scope>NUCLEOTIDE SEQUENCE</scope>
    <source>
        <tissue evidence="2">Whole organism</tissue>
    </source>
</reference>